<dbReference type="PANTHER" id="PTHR42673:SF21">
    <property type="entry name" value="GLUTATHIONE S-TRANSFERASE YFCF"/>
    <property type="match status" value="1"/>
</dbReference>
<dbReference type="GO" id="GO:0006559">
    <property type="term" value="P:L-phenylalanine catabolic process"/>
    <property type="evidence" value="ECO:0007669"/>
    <property type="project" value="TreeGrafter"/>
</dbReference>
<evidence type="ECO:0000256" key="1">
    <source>
        <dbReference type="ARBA" id="ARBA00010007"/>
    </source>
</evidence>
<feature type="domain" description="GST N-terminal" evidence="2">
    <location>
        <begin position="1"/>
        <end position="81"/>
    </location>
</feature>
<dbReference type="Gene3D" id="3.40.30.10">
    <property type="entry name" value="Glutaredoxin"/>
    <property type="match status" value="1"/>
</dbReference>
<dbReference type="InterPro" id="IPR036282">
    <property type="entry name" value="Glutathione-S-Trfase_C_sf"/>
</dbReference>
<dbReference type="Proteomes" id="UP000494329">
    <property type="component" value="Unassembled WGS sequence"/>
</dbReference>
<protein>
    <submittedName>
        <fullName evidence="4">Maleylpyruvate isomerase</fullName>
        <ecNumber evidence="4">5.2.1.4</ecNumber>
    </submittedName>
</protein>
<gene>
    <name evidence="4" type="primary">nagL_4</name>
    <name evidence="4" type="ORF">LMG29739_04282</name>
</gene>
<dbReference type="SFLD" id="SFLDS00019">
    <property type="entry name" value="Glutathione_Transferase_(cytos"/>
    <property type="match status" value="1"/>
</dbReference>
<dbReference type="PROSITE" id="PS50405">
    <property type="entry name" value="GST_CTER"/>
    <property type="match status" value="1"/>
</dbReference>
<reference evidence="4 5" key="1">
    <citation type="submission" date="2020-04" db="EMBL/GenBank/DDBJ databases">
        <authorList>
            <person name="De Canck E."/>
        </authorList>
    </citation>
    <scope>NUCLEOTIDE SEQUENCE [LARGE SCALE GENOMIC DNA]</scope>
    <source>
        <strain evidence="4 5">LMG 29739</strain>
    </source>
</reference>
<dbReference type="EC" id="5.2.1.4" evidence="4"/>
<dbReference type="InterPro" id="IPR040079">
    <property type="entry name" value="Glutathione_S-Trfase"/>
</dbReference>
<keyword evidence="5" id="KW-1185">Reference proteome</keyword>
<dbReference type="GO" id="GO:0005737">
    <property type="term" value="C:cytoplasm"/>
    <property type="evidence" value="ECO:0007669"/>
    <property type="project" value="InterPro"/>
</dbReference>
<dbReference type="InterPro" id="IPR004045">
    <property type="entry name" value="Glutathione_S-Trfase_N"/>
</dbReference>
<comment type="similarity">
    <text evidence="1">Belongs to the GST superfamily. Zeta family.</text>
</comment>
<dbReference type="RefSeq" id="WP_175113099.1">
    <property type="nucleotide sequence ID" value="NZ_CADIKF010000037.1"/>
</dbReference>
<dbReference type="CDD" id="cd03191">
    <property type="entry name" value="GST_C_Zeta"/>
    <property type="match status" value="1"/>
</dbReference>
<dbReference type="InterPro" id="IPR005955">
    <property type="entry name" value="GST_Zeta"/>
</dbReference>
<feature type="domain" description="GST C-terminal" evidence="3">
    <location>
        <begin position="86"/>
        <end position="216"/>
    </location>
</feature>
<dbReference type="GO" id="GO:0016034">
    <property type="term" value="F:maleylacetoacetate isomerase activity"/>
    <property type="evidence" value="ECO:0007669"/>
    <property type="project" value="TreeGrafter"/>
</dbReference>
<dbReference type="SUPFAM" id="SSF47616">
    <property type="entry name" value="GST C-terminal domain-like"/>
    <property type="match status" value="1"/>
</dbReference>
<dbReference type="Pfam" id="PF13417">
    <property type="entry name" value="GST_N_3"/>
    <property type="match status" value="1"/>
</dbReference>
<organism evidence="4 5">
    <name type="scientific">Paraburkholderia solisilvae</name>
    <dbReference type="NCBI Taxonomy" id="624376"/>
    <lineage>
        <taxon>Bacteria</taxon>
        <taxon>Pseudomonadati</taxon>
        <taxon>Pseudomonadota</taxon>
        <taxon>Betaproteobacteria</taxon>
        <taxon>Burkholderiales</taxon>
        <taxon>Burkholderiaceae</taxon>
        <taxon>Paraburkholderia</taxon>
    </lineage>
</organism>
<name>A0A6J5EG36_9BURK</name>
<sequence length="216" mass="23961">MTTLHGFYRSSASFRVRIALNLKDISYDTRSYDIPSLKHQDPAYVAINPQGLLPTLAIDGYLLTQSLAIIDYLETTRPTPPLYPADSAGRARVLSLAMNIGADIHPLGVARTVRYLRNTAGLDESQSTQWQRHWIENGFTALEASLRRGSEGRFSHGDSPSVADLFIVPQVFTARRLGVHVERYPTIASIVEACLMLPAFQKALPDQQPDSQQNVP</sequence>
<dbReference type="GO" id="GO:0050077">
    <property type="term" value="F:maleylpyruvate isomerase activity"/>
    <property type="evidence" value="ECO:0007669"/>
    <property type="project" value="UniProtKB-EC"/>
</dbReference>
<evidence type="ECO:0000313" key="4">
    <source>
        <dbReference type="EMBL" id="CAB3764226.1"/>
    </source>
</evidence>
<dbReference type="SFLD" id="SFLDG00358">
    <property type="entry name" value="Main_(cytGST)"/>
    <property type="match status" value="1"/>
</dbReference>
<dbReference type="AlphaFoldDB" id="A0A6J5EG36"/>
<dbReference type="GO" id="GO:0004364">
    <property type="term" value="F:glutathione transferase activity"/>
    <property type="evidence" value="ECO:0007669"/>
    <property type="project" value="TreeGrafter"/>
</dbReference>
<dbReference type="GO" id="GO:0006749">
    <property type="term" value="P:glutathione metabolic process"/>
    <property type="evidence" value="ECO:0007669"/>
    <property type="project" value="TreeGrafter"/>
</dbReference>
<dbReference type="NCBIfam" id="TIGR01262">
    <property type="entry name" value="maiA"/>
    <property type="match status" value="1"/>
</dbReference>
<dbReference type="SUPFAM" id="SSF52833">
    <property type="entry name" value="Thioredoxin-like"/>
    <property type="match status" value="1"/>
</dbReference>
<accession>A0A6J5EG36</accession>
<dbReference type="Gene3D" id="1.20.1050.10">
    <property type="match status" value="1"/>
</dbReference>
<keyword evidence="4" id="KW-0413">Isomerase</keyword>
<dbReference type="EMBL" id="CADIKF010000037">
    <property type="protein sequence ID" value="CAB3764226.1"/>
    <property type="molecule type" value="Genomic_DNA"/>
</dbReference>
<proteinExistence type="inferred from homology"/>
<dbReference type="PANTHER" id="PTHR42673">
    <property type="entry name" value="MALEYLACETOACETATE ISOMERASE"/>
    <property type="match status" value="1"/>
</dbReference>
<keyword evidence="4" id="KW-0670">Pyruvate</keyword>
<evidence type="ECO:0000313" key="5">
    <source>
        <dbReference type="Proteomes" id="UP000494329"/>
    </source>
</evidence>
<dbReference type="PROSITE" id="PS50404">
    <property type="entry name" value="GST_NTER"/>
    <property type="match status" value="1"/>
</dbReference>
<dbReference type="InterPro" id="IPR034330">
    <property type="entry name" value="GST_Zeta_C"/>
</dbReference>
<evidence type="ECO:0000259" key="2">
    <source>
        <dbReference type="PROSITE" id="PS50404"/>
    </source>
</evidence>
<dbReference type="InterPro" id="IPR010987">
    <property type="entry name" value="Glutathione-S-Trfase_C-like"/>
</dbReference>
<dbReference type="InterPro" id="IPR036249">
    <property type="entry name" value="Thioredoxin-like_sf"/>
</dbReference>
<evidence type="ECO:0000259" key="3">
    <source>
        <dbReference type="PROSITE" id="PS50405"/>
    </source>
</evidence>